<feature type="transmembrane region" description="Helical" evidence="8">
    <location>
        <begin position="108"/>
        <end position="130"/>
    </location>
</feature>
<feature type="transmembrane region" description="Helical" evidence="8">
    <location>
        <begin position="304"/>
        <end position="323"/>
    </location>
</feature>
<keyword evidence="7 8" id="KW-0472">Membrane</keyword>
<keyword evidence="6 8" id="KW-1133">Transmembrane helix</keyword>
<dbReference type="PANTHER" id="PTHR34975">
    <property type="entry name" value="SPORE GERMINATION PROTEIN A2"/>
    <property type="match status" value="1"/>
</dbReference>
<dbReference type="InterPro" id="IPR004761">
    <property type="entry name" value="Spore_GerAB"/>
</dbReference>
<gene>
    <name evidence="9" type="ORF">FPL14_13700</name>
</gene>
<dbReference type="PANTHER" id="PTHR34975:SF2">
    <property type="entry name" value="SPORE GERMINATION PROTEIN A2"/>
    <property type="match status" value="1"/>
</dbReference>
<keyword evidence="3" id="KW-0813">Transport</keyword>
<protein>
    <submittedName>
        <fullName evidence="9">GerAB/ArcD/ProY family transporter</fullName>
    </submittedName>
</protein>
<dbReference type="EMBL" id="CP041969">
    <property type="protein sequence ID" value="QMV42131.1"/>
    <property type="molecule type" value="Genomic_DNA"/>
</dbReference>
<dbReference type="Pfam" id="PF03845">
    <property type="entry name" value="Spore_permease"/>
    <property type="match status" value="1"/>
</dbReference>
<sequence>MERISQSQLAALIILFQIGSSPLFLLASDAGADAWLAVVIGMLGGITLMLLVTLPIHRMEPDKNLIEIFIRTFGKAAGTVFGASYIVYFCYKAVRNVREFGDLMIMYLLPATPLWFIMFVFLAVAGYAVYQGVEVFARIAEILLPVLIIIYILLFIVIYSTGLFDLHRMLPMLDNGFKKVLYAAIPGLISFPFGEMVLFLMFWKYAAPGDKTTKVTLRSFLFAGTFITVTNIFIIASLGSLSSFSVVPLIQVVNLVQVADFIERLDPAVALLLFGGVFMKMTAYFFGTALTIAQVFKTRRSSAVIPAGVLIFIGSLMFRSYMQHIWFGFEKNLKYHFPIFQIAIPVVVLLVMLIKSRFKGSSAAPH</sequence>
<dbReference type="RefSeq" id="WP_182303531.1">
    <property type="nucleotide sequence ID" value="NZ_CP041969.1"/>
</dbReference>
<comment type="similarity">
    <text evidence="2">Belongs to the amino acid-polyamine-organocation (APC) superfamily. Spore germination protein (SGP) (TC 2.A.3.9) family.</text>
</comment>
<feature type="transmembrane region" description="Helical" evidence="8">
    <location>
        <begin position="142"/>
        <end position="160"/>
    </location>
</feature>
<dbReference type="KEGG" id="cchl:FPL14_13700"/>
<dbReference type="GO" id="GO:0009847">
    <property type="term" value="P:spore germination"/>
    <property type="evidence" value="ECO:0007669"/>
    <property type="project" value="InterPro"/>
</dbReference>
<evidence type="ECO:0000256" key="4">
    <source>
        <dbReference type="ARBA" id="ARBA00022544"/>
    </source>
</evidence>
<feature type="transmembrane region" description="Helical" evidence="8">
    <location>
        <begin position="215"/>
        <end position="238"/>
    </location>
</feature>
<evidence type="ECO:0000313" key="10">
    <source>
        <dbReference type="Proteomes" id="UP000515679"/>
    </source>
</evidence>
<keyword evidence="5 8" id="KW-0812">Transmembrane</keyword>
<dbReference type="Proteomes" id="UP000515679">
    <property type="component" value="Chromosome"/>
</dbReference>
<feature type="transmembrane region" description="Helical" evidence="8">
    <location>
        <begin position="335"/>
        <end position="354"/>
    </location>
</feature>
<dbReference type="GO" id="GO:0016020">
    <property type="term" value="C:membrane"/>
    <property type="evidence" value="ECO:0007669"/>
    <property type="project" value="UniProtKB-SubCell"/>
</dbReference>
<accession>A0A7G5BYU7</accession>
<feature type="transmembrane region" description="Helical" evidence="8">
    <location>
        <begin position="268"/>
        <end position="292"/>
    </location>
</feature>
<organism evidence="9 10">
    <name type="scientific">Cohnella cholangitidis</name>
    <dbReference type="NCBI Taxonomy" id="2598458"/>
    <lineage>
        <taxon>Bacteria</taxon>
        <taxon>Bacillati</taxon>
        <taxon>Bacillota</taxon>
        <taxon>Bacilli</taxon>
        <taxon>Bacillales</taxon>
        <taxon>Paenibacillaceae</taxon>
        <taxon>Cohnella</taxon>
    </lineage>
</organism>
<keyword evidence="4" id="KW-0309">Germination</keyword>
<evidence type="ECO:0000256" key="1">
    <source>
        <dbReference type="ARBA" id="ARBA00004141"/>
    </source>
</evidence>
<evidence type="ECO:0000256" key="6">
    <source>
        <dbReference type="ARBA" id="ARBA00022989"/>
    </source>
</evidence>
<keyword evidence="10" id="KW-1185">Reference proteome</keyword>
<evidence type="ECO:0000256" key="3">
    <source>
        <dbReference type="ARBA" id="ARBA00022448"/>
    </source>
</evidence>
<feature type="transmembrane region" description="Helical" evidence="8">
    <location>
        <begin position="9"/>
        <end position="28"/>
    </location>
</feature>
<evidence type="ECO:0000256" key="7">
    <source>
        <dbReference type="ARBA" id="ARBA00023136"/>
    </source>
</evidence>
<reference evidence="9 10" key="1">
    <citation type="submission" date="2019-07" db="EMBL/GenBank/DDBJ databases">
        <authorList>
            <person name="Kim J.K."/>
            <person name="Cheong H.-M."/>
            <person name="Choi Y."/>
            <person name="Hwang K.J."/>
            <person name="Lee S."/>
            <person name="Choi C."/>
        </authorList>
    </citation>
    <scope>NUCLEOTIDE SEQUENCE [LARGE SCALE GENOMIC DNA]</scope>
    <source>
        <strain evidence="9 10">KS 22</strain>
    </source>
</reference>
<feature type="transmembrane region" description="Helical" evidence="8">
    <location>
        <begin position="68"/>
        <end position="88"/>
    </location>
</feature>
<feature type="transmembrane region" description="Helical" evidence="8">
    <location>
        <begin position="180"/>
        <end position="203"/>
    </location>
</feature>
<name>A0A7G5BYU7_9BACL</name>
<comment type="subcellular location">
    <subcellularLocation>
        <location evidence="1">Membrane</location>
        <topology evidence="1">Multi-pass membrane protein</topology>
    </subcellularLocation>
</comment>
<evidence type="ECO:0000256" key="2">
    <source>
        <dbReference type="ARBA" id="ARBA00007998"/>
    </source>
</evidence>
<dbReference type="NCBIfam" id="TIGR00912">
    <property type="entry name" value="2A0309"/>
    <property type="match status" value="1"/>
</dbReference>
<feature type="transmembrane region" description="Helical" evidence="8">
    <location>
        <begin position="34"/>
        <end position="56"/>
    </location>
</feature>
<evidence type="ECO:0000256" key="8">
    <source>
        <dbReference type="SAM" id="Phobius"/>
    </source>
</evidence>
<evidence type="ECO:0000256" key="5">
    <source>
        <dbReference type="ARBA" id="ARBA00022692"/>
    </source>
</evidence>
<dbReference type="AlphaFoldDB" id="A0A7G5BYU7"/>
<evidence type="ECO:0000313" key="9">
    <source>
        <dbReference type="EMBL" id="QMV42131.1"/>
    </source>
</evidence>
<proteinExistence type="inferred from homology"/>